<dbReference type="NCBIfam" id="TIGR02913">
    <property type="entry name" value="HAF_rpt"/>
    <property type="match status" value="1"/>
</dbReference>
<dbReference type="InterPro" id="IPR014262">
    <property type="entry name" value="HAF_rpt"/>
</dbReference>
<dbReference type="GO" id="GO:0000272">
    <property type="term" value="P:polysaccharide catabolic process"/>
    <property type="evidence" value="ECO:0007669"/>
    <property type="project" value="InterPro"/>
</dbReference>
<comment type="caution">
    <text evidence="1">The sequence shown here is derived from an EMBL/GenBank/DDBJ whole genome shotgun (WGS) entry which is preliminary data.</text>
</comment>
<evidence type="ECO:0000313" key="1">
    <source>
        <dbReference type="EMBL" id="GAI92515.1"/>
    </source>
</evidence>
<protein>
    <recommendedName>
        <fullName evidence="2">Dockerin domain-containing protein</fullName>
    </recommendedName>
</protein>
<reference evidence="1" key="1">
    <citation type="journal article" date="2014" name="Front. Microbiol.">
        <title>High frequency of phylogenetically diverse reductive dehalogenase-homologous genes in deep subseafloor sedimentary metagenomes.</title>
        <authorList>
            <person name="Kawai M."/>
            <person name="Futagami T."/>
            <person name="Toyoda A."/>
            <person name="Takaki Y."/>
            <person name="Nishi S."/>
            <person name="Hori S."/>
            <person name="Arai W."/>
            <person name="Tsubouchi T."/>
            <person name="Morono Y."/>
            <person name="Uchiyama I."/>
            <person name="Ito T."/>
            <person name="Fujiyama A."/>
            <person name="Inagaki F."/>
            <person name="Takami H."/>
        </authorList>
    </citation>
    <scope>NUCLEOTIDE SEQUENCE</scope>
    <source>
        <strain evidence="1">Expedition CK06-06</strain>
    </source>
</reference>
<gene>
    <name evidence="1" type="ORF">S12H4_34642</name>
</gene>
<proteinExistence type="predicted"/>
<feature type="non-terminal residue" evidence="1">
    <location>
        <position position="1"/>
    </location>
</feature>
<feature type="non-terminal residue" evidence="1">
    <location>
        <position position="272"/>
    </location>
</feature>
<sequence length="272" mass="29526">GGSFYSWARGVSADGSTIVGESESTLGQEAFRWTQANSMVGLGLMAGGEYGSKAYAASADGSVIVGFGHFGGHLEAFRWTESGGMQSLGEGIAYAVSADGSVVVGSDNGAFIWDQYNGKRDVKEVLENDYGLDLTGWSLTKATGISADGSTIVGYGNNGAWIATITKPGYFTGDLTGDREVNFEDFAKVARYWGQDEFSVDIMPPPSGDGVVDFQDLSIVVEHWLETIEQPEFYEDFESGNFTKYDWEHPGIDWTVVSDIVYERKLFSKVRH</sequence>
<dbReference type="AlphaFoldDB" id="X1TY96"/>
<dbReference type="EMBL" id="BARW01020516">
    <property type="protein sequence ID" value="GAI92515.1"/>
    <property type="molecule type" value="Genomic_DNA"/>
</dbReference>
<dbReference type="InterPro" id="IPR036439">
    <property type="entry name" value="Dockerin_dom_sf"/>
</dbReference>
<evidence type="ECO:0008006" key="2">
    <source>
        <dbReference type="Google" id="ProtNLM"/>
    </source>
</evidence>
<dbReference type="SUPFAM" id="SSF63446">
    <property type="entry name" value="Type I dockerin domain"/>
    <property type="match status" value="1"/>
</dbReference>
<organism evidence="1">
    <name type="scientific">marine sediment metagenome</name>
    <dbReference type="NCBI Taxonomy" id="412755"/>
    <lineage>
        <taxon>unclassified sequences</taxon>
        <taxon>metagenomes</taxon>
        <taxon>ecological metagenomes</taxon>
    </lineage>
</organism>
<accession>X1TY96</accession>
<name>X1TY96_9ZZZZ</name>